<name>Q6AC70_LEIXX</name>
<dbReference type="AlphaFoldDB" id="Q6AC70"/>
<organism evidence="2 3">
    <name type="scientific">Leifsonia xyli subsp. xyli (strain CTCB07)</name>
    <dbReference type="NCBI Taxonomy" id="281090"/>
    <lineage>
        <taxon>Bacteria</taxon>
        <taxon>Bacillati</taxon>
        <taxon>Actinomycetota</taxon>
        <taxon>Actinomycetes</taxon>
        <taxon>Micrococcales</taxon>
        <taxon>Microbacteriaceae</taxon>
        <taxon>Leifsonia</taxon>
    </lineage>
</organism>
<dbReference type="EMBL" id="AE016822">
    <property type="protein sequence ID" value="AAT90022.1"/>
    <property type="molecule type" value="Genomic_DNA"/>
</dbReference>
<proteinExistence type="predicted"/>
<gene>
    <name evidence="2" type="ordered locus">Lxx23845</name>
</gene>
<dbReference type="Proteomes" id="UP000001306">
    <property type="component" value="Chromosome"/>
</dbReference>
<dbReference type="KEGG" id="lxx:Lxx23845"/>
<reference evidence="2 3" key="1">
    <citation type="journal article" date="2004" name="Mol. Plant Microbe Interact.">
        <title>The genome sequence of the Gram-positive sugarcane pathogen Leifsonia xyli subsp. xyli.</title>
        <authorList>
            <person name="Monteiro-Vitorello C.B."/>
            <person name="Camargo L.E.A."/>
            <person name="Van Sluys M.A."/>
            <person name="Kitajima J.P."/>
            <person name="Truffi D."/>
            <person name="do Amaral A.M."/>
            <person name="Harakava R."/>
            <person name="de Oliveira J.C.F."/>
            <person name="Wood D."/>
            <person name="de Oliveira M.C."/>
            <person name="Miyaki C.Y."/>
            <person name="Takita M.A."/>
            <person name="da Silva A.C.R."/>
            <person name="Furlan L.R."/>
            <person name="Carraro D.M."/>
            <person name="Camarotte G."/>
            <person name="Almeida N.F. Jr."/>
            <person name="Carrer H."/>
            <person name="Coutinho L.L."/>
            <person name="El-Dorry H.A."/>
            <person name="Ferro M.I.T."/>
            <person name="Gagliardi P.R."/>
            <person name="Giglioti E."/>
            <person name="Goldman M.H.S."/>
            <person name="Goldman G.H."/>
            <person name="Kimura E.T."/>
            <person name="Ferro E.S."/>
            <person name="Kuramae E.E."/>
            <person name="Lemos E.G.M."/>
            <person name="Lemos M.V.F."/>
            <person name="Mauro S.M.Z."/>
            <person name="Machado M.A."/>
            <person name="Marino C.L."/>
            <person name="Menck C.F."/>
            <person name="Nunes L.R."/>
            <person name="Oliveira R.C."/>
            <person name="Pereira G.G."/>
            <person name="Siqueira W."/>
            <person name="de Souza A.A."/>
            <person name="Tsai S.M."/>
            <person name="Zanca A.S."/>
            <person name="Simpson A.J.G."/>
            <person name="Brumbley S.M."/>
            <person name="Setubal J.C."/>
        </authorList>
    </citation>
    <scope>NUCLEOTIDE SEQUENCE [LARGE SCALE GENOMIC DNA]</scope>
    <source>
        <strain evidence="2 3">CTCB07</strain>
    </source>
</reference>
<evidence type="ECO:0000259" key="1">
    <source>
        <dbReference type="Pfam" id="PF06114"/>
    </source>
</evidence>
<accession>Q6AC70</accession>
<dbReference type="InterPro" id="IPR010359">
    <property type="entry name" value="IrrE_HExxH"/>
</dbReference>
<dbReference type="Gene3D" id="1.10.10.2910">
    <property type="match status" value="1"/>
</dbReference>
<feature type="domain" description="IrrE N-terminal-like" evidence="1">
    <location>
        <begin position="2"/>
        <end position="95"/>
    </location>
</feature>
<dbReference type="Pfam" id="PF06114">
    <property type="entry name" value="Peptidase_M78"/>
    <property type="match status" value="1"/>
</dbReference>
<dbReference type="HOGENOM" id="CLU_134881_1_1_11"/>
<evidence type="ECO:0000313" key="2">
    <source>
        <dbReference type="EMBL" id="AAT90022.1"/>
    </source>
</evidence>
<evidence type="ECO:0000313" key="3">
    <source>
        <dbReference type="Proteomes" id="UP000001306"/>
    </source>
</evidence>
<keyword evidence="3" id="KW-1185">Reference proteome</keyword>
<dbReference type="eggNOG" id="ENOG502ZKU7">
    <property type="taxonomic scope" value="Bacteria"/>
</dbReference>
<sequence length="110" mass="12770">MGIEIIHRPLRTKNALWLPDRNLIVVKERMRSVHTRCSIAHELGHVHYGHVDDRPKHEVQADRFAAENLIDFAEIRDHLGWIGHPQLLAAELGVTHRLLRTYINVHRLAS</sequence>
<protein>
    <recommendedName>
        <fullName evidence="1">IrrE N-terminal-like domain-containing protein</fullName>
    </recommendedName>
</protein>